<evidence type="ECO:0000313" key="2">
    <source>
        <dbReference type="EMBL" id="RXN18579.1"/>
    </source>
</evidence>
<dbReference type="STRING" id="84645.A0A498MBW5"/>
<protein>
    <submittedName>
        <fullName evidence="2">Adhesion G-coupled receptor E1</fullName>
    </submittedName>
</protein>
<keyword evidence="3" id="KW-1185">Reference proteome</keyword>
<feature type="region of interest" description="Disordered" evidence="1">
    <location>
        <begin position="97"/>
        <end position="150"/>
    </location>
</feature>
<evidence type="ECO:0000256" key="1">
    <source>
        <dbReference type="SAM" id="MobiDB-lite"/>
    </source>
</evidence>
<sequence length="2088" mass="236769">MIETIFVKLCAIHKSPKKKGIGTFSRWDLILEDYRKIRQRILTNAAVMQQTTLQLVDVSHTTLVQWHNRRVKKQDSAVLMQGLQLPSRLSVAADPLLPANVRPPTAPPQPGPAHQYHLPSSTVGQAQTKRKRNIPSAPVVSPPAEKPPAQRQLFPAPPPGAQLVMLTPMASQGPTGPVLFAAPQALRLSLSSAPPAPSASPAPAAAPVRKLTRKALQRRADNRACMVLCFIIQQEWMTKYVSSLDEQIIVIETSDTKISLCSQSRWVKMTTCKLISGFISTTAAEPKAAVSPVLDCKLDNDMYICTGAQYRMYCNTKMHDFSYQRYQYQDQYHTLSSCFCESNISVPTTLSPTTAVPNITLPDKCMSQASEGCLQNVLDQIENITAQVLPVTTVMSILNVAFNASEKILESSSLSANPTELASYGNRMLKTSEKLISTLVKPSDTSDNVSFILPTVGFIAIATAESRAAVSPVSDCELDNETYICTGAQYHMYCNTTMHHFYYQKYQDQYQYHCISNDCICIANKDTCTCYSNTSSCFCEIFSNSTTVLTAVRPVFECELNNDVYICTGAQHRMYCNTAVHYFSYSKYQYQNQDQYDCWTNGCGCRFNTDSCWCYSYASSCSCTNYGYRISSSRNPVPGCELYNDMYICTGAQYRMYCNTRMHSFTYRRNQNRNEYYCWNNCNCAGNKDTCTCSSSSLSSCFCENYSIALTTAVSPVTDPGCVIYKGMYICTGAQYRMYCNTQMHDFNYQRYQYKYQYQCVSNNCNCIGNKDICTCYSKTLSSCFCETYSNIIALTTAVTPVYDCVLYNDTSYICTGAQYRMYCNTSVNDFYYNRNEHRCASNTCDCRGNKDTCTCSSSTSSSCFCTNYGNSIPAAVSPVYACGLYNDTYICTGAQYRMYCNTAMHSFNYQRYRNQNQDQYQCLNNNCDCRGNKDTCTCSSSTLSSCFCETYGNSIALTREVSPAYGCVLYNDTYICTGAQYRMYCNTRMHDFYYRRYQNQIQYETQCRNNDCNCVGNKDTCTCYSSTLSSCFCETYNNNITVPTAVSPLRVPQCELYNDTFICTGAQYRMYCNTSLHDFFYRRYQYQNQDQYQCMNNNCNCVGNKDTCTCSSSTLSSCFCETYGNSIALTREVSPAYGCVLYNDTFICTGAQYRMFCNKTMHNFYYRRYQNQIQYETQCWNNNCNCVGNKDTCTCSRSTLSSCFCETYGNNITVPTAVSPLRVPQCELYNDTFICTGAQYRMYCNTRMHDFYYRRYQNQIQYETHCWNNNCNCVGNKDTCTCYSSTLSSCFCETYGNIIALFTAVTPVYDCVLYNDTSYICTGAQYRMYCDTSVNDFYYNRHEHRCASNTCDCRGNKDTCTCSSSTSSSCFCTNYGNSIPAAVSPVYACGLYNDTYICTGAQYRMYCNTAMHSFNYQRYRNQNQDQYQCLNNNCDCRGNKDTCTCSSSTLSSCFCETYGNSIALTREVSPAYGCVLYNDTYICTGAQYRMYCNTRMHDFYYRRYQNQIQYETQCRNNDCNCVGNKDTCTCYSSTLSSCFCETYNNNITVPTAVSPLRVPQCELYNDTFICTGAQYRMYCNTSLHDFFYRRYQYQNQDQYQCMNNNCNCVGNKDTCTCSSSTLSSCFCETYGNSIALTREVSPAYGCVLYNDTFICTGAQYRMFCNKTMHNFYYRRYQNQIQYETQCWNNNCNCVGNKDTCTCSRSTLSSCFCETYGNNITVPTAVSPLRVPQCELYNDTFICTGAQYRMYCNTRMHDFYYRRYQNQIQYETHCWNNNCNCVGNKDTCTCYSSTLSSCFCETYGNIIALFTAVTPVYDCVLYNDTSYICTGAQYRMYCDTSVNDFYYNRHEHRCASNTCDCRGNKDTCTCSSSTSSSCFCTNYGNSIPAAVSPVYACGLYNDTYICTGAQYRMYCNTAMHSFNYQRYRNINQCQYRCGSNNCDCTGNNDTCSCSISTLSSCFCETNIFTLTTISPTTAVPNITLPDECMSQVTEGCLQNVLDQIENITAQVLPVTTVMSILNVAFNASEKILESSSSSANPTELASYGNRMLKTSEKLISTLVKPTDTSDNVSIILPTVDCCIGLLYK</sequence>
<dbReference type="EMBL" id="QBIY01012713">
    <property type="protein sequence ID" value="RXN18579.1"/>
    <property type="molecule type" value="Genomic_DNA"/>
</dbReference>
<accession>A0A498MBW5</accession>
<keyword evidence="2" id="KW-0675">Receptor</keyword>
<feature type="compositionally biased region" description="Polar residues" evidence="1">
    <location>
        <begin position="118"/>
        <end position="127"/>
    </location>
</feature>
<name>A0A498MBW5_LABRO</name>
<reference evidence="2 3" key="1">
    <citation type="submission" date="2018-03" db="EMBL/GenBank/DDBJ databases">
        <title>Draft genome sequence of Rohu Carp (Labeo rohita).</title>
        <authorList>
            <person name="Das P."/>
            <person name="Kushwaha B."/>
            <person name="Joshi C.G."/>
            <person name="Kumar D."/>
            <person name="Nagpure N.S."/>
            <person name="Sahoo L."/>
            <person name="Das S.P."/>
            <person name="Bit A."/>
            <person name="Patnaik S."/>
            <person name="Meher P.K."/>
            <person name="Jayasankar P."/>
            <person name="Koringa P.G."/>
            <person name="Patel N.V."/>
            <person name="Hinsu A.T."/>
            <person name="Kumar R."/>
            <person name="Pandey M."/>
            <person name="Agarwal S."/>
            <person name="Srivastava S."/>
            <person name="Singh M."/>
            <person name="Iquebal M.A."/>
            <person name="Jaiswal S."/>
            <person name="Angadi U.B."/>
            <person name="Kumar N."/>
            <person name="Raza M."/>
            <person name="Shah T.M."/>
            <person name="Rai A."/>
            <person name="Jena J.K."/>
        </authorList>
    </citation>
    <scope>NUCLEOTIDE SEQUENCE [LARGE SCALE GENOMIC DNA]</scope>
    <source>
        <strain evidence="2">DASCIFA01</strain>
        <tissue evidence="2">Testis</tissue>
    </source>
</reference>
<gene>
    <name evidence="2" type="ORF">ROHU_036953</name>
</gene>
<proteinExistence type="predicted"/>
<evidence type="ECO:0000313" key="3">
    <source>
        <dbReference type="Proteomes" id="UP000290572"/>
    </source>
</evidence>
<dbReference type="Proteomes" id="UP000290572">
    <property type="component" value="Unassembled WGS sequence"/>
</dbReference>
<organism evidence="2 3">
    <name type="scientific">Labeo rohita</name>
    <name type="common">Indian major carp</name>
    <name type="synonym">Cyprinus rohita</name>
    <dbReference type="NCBI Taxonomy" id="84645"/>
    <lineage>
        <taxon>Eukaryota</taxon>
        <taxon>Metazoa</taxon>
        <taxon>Chordata</taxon>
        <taxon>Craniata</taxon>
        <taxon>Vertebrata</taxon>
        <taxon>Euteleostomi</taxon>
        <taxon>Actinopterygii</taxon>
        <taxon>Neopterygii</taxon>
        <taxon>Teleostei</taxon>
        <taxon>Ostariophysi</taxon>
        <taxon>Cypriniformes</taxon>
        <taxon>Cyprinidae</taxon>
        <taxon>Labeoninae</taxon>
        <taxon>Labeonini</taxon>
        <taxon>Labeo</taxon>
    </lineage>
</organism>
<comment type="caution">
    <text evidence="2">The sequence shown here is derived from an EMBL/GenBank/DDBJ whole genome shotgun (WGS) entry which is preliminary data.</text>
</comment>